<dbReference type="RefSeq" id="WP_092887976.1">
    <property type="nucleotide sequence ID" value="NZ_CP061498.1"/>
</dbReference>
<comment type="function">
    <text evidence="1">Involved in the assembly of lipopolysaccharide (LPS) at the surface of the outer membrane.</text>
</comment>
<evidence type="ECO:0000256" key="1">
    <source>
        <dbReference type="HAMAP-Rule" id="MF_01411"/>
    </source>
</evidence>
<name>A0A1H2XW10_9RHOB</name>
<dbReference type="PANTHER" id="PTHR30189:SF1">
    <property type="entry name" value="LPS-ASSEMBLY PROTEIN LPTD"/>
    <property type="match status" value="1"/>
</dbReference>
<gene>
    <name evidence="1" type="primary">lptD</name>
    <name evidence="3" type="ORF">SAMN04488238_104319</name>
</gene>
<dbReference type="InterPro" id="IPR050218">
    <property type="entry name" value="LptD"/>
</dbReference>
<dbReference type="AlphaFoldDB" id="A0A1H2XW10"/>
<proteinExistence type="inferred from homology"/>
<keyword evidence="1" id="KW-0998">Cell outer membrane</keyword>
<dbReference type="EMBL" id="FNOM01000004">
    <property type="protein sequence ID" value="SDW96624.1"/>
    <property type="molecule type" value="Genomic_DNA"/>
</dbReference>
<dbReference type="HAMAP" id="MF_01411">
    <property type="entry name" value="LPS_assembly_LptD"/>
    <property type="match status" value="1"/>
</dbReference>
<comment type="similarity">
    <text evidence="1">Belongs to the LptD family.</text>
</comment>
<comment type="subcellular location">
    <subcellularLocation>
        <location evidence="1">Cell outer membrane</location>
    </subcellularLocation>
</comment>
<reference evidence="3 4" key="1">
    <citation type="submission" date="2016-10" db="EMBL/GenBank/DDBJ databases">
        <authorList>
            <person name="de Groot N.N."/>
        </authorList>
    </citation>
    <scope>NUCLEOTIDE SEQUENCE [LARGE SCALE GENOMIC DNA]</scope>
    <source>
        <strain evidence="3 4">CGMCC 1.8894</strain>
    </source>
</reference>
<evidence type="ECO:0000313" key="3">
    <source>
        <dbReference type="EMBL" id="SDW96624.1"/>
    </source>
</evidence>
<keyword evidence="1" id="KW-0472">Membrane</keyword>
<protein>
    <recommendedName>
        <fullName evidence="1">LPS-assembly protein LptD</fullName>
    </recommendedName>
</protein>
<dbReference type="InterPro" id="IPR007543">
    <property type="entry name" value="LptD_C"/>
</dbReference>
<dbReference type="GO" id="GO:0015920">
    <property type="term" value="P:lipopolysaccharide transport"/>
    <property type="evidence" value="ECO:0007669"/>
    <property type="project" value="InterPro"/>
</dbReference>
<accession>A0A1H2XW10</accession>
<dbReference type="PANTHER" id="PTHR30189">
    <property type="entry name" value="LPS-ASSEMBLY PROTEIN"/>
    <property type="match status" value="1"/>
</dbReference>
<comment type="subunit">
    <text evidence="1">Component of the lipopolysaccharide transport and assembly complex.</text>
</comment>
<dbReference type="Proteomes" id="UP000198539">
    <property type="component" value="Unassembled WGS sequence"/>
</dbReference>
<keyword evidence="1" id="KW-0732">Signal</keyword>
<evidence type="ECO:0000313" key="4">
    <source>
        <dbReference type="Proteomes" id="UP000198539"/>
    </source>
</evidence>
<comment type="caution">
    <text evidence="1">Lacks conserved residue(s) required for the propagation of feature annotation.</text>
</comment>
<evidence type="ECO:0000259" key="2">
    <source>
        <dbReference type="Pfam" id="PF04453"/>
    </source>
</evidence>
<dbReference type="OrthoDB" id="9760225at2"/>
<sequence length="757" mass="82455">MPAPAPALDCRRAVAGVRRVLARALTTGAVAGLSLALVPGGFGGGFGGVLGGNGALWAQEAPLGQASLATLVADRVTLGRDGALVAEGNIEVFYTDLRLSATRIVYDRAADQLDITGPITLTDGPRTVIVADSAALSADLQRGIINSARVVLDQQMQIAAGSVVRPDARYTELNNTIASSCRICETGETPLWEIRATRIVHDRDARQLYFEGAQFRLAGVPLVYLPRLRMPDPTLERGTGFLRPELRVDSVLGVGMRVPYFIALAPDRDLTLAPTITSRESYTLEARYRQAFAAGMLEFGGALTRDKLLPGDWRGYGYARGDFGLRNDFRLSFDITAVRDREYLDRYDFSGETRLTSDLTLSRVRRDAQMRVQALHFRSLRLGDSNDVLPSRAVRASWDRRFDVPGLGGAAQVSFGALALGRTASTPVMDAATDTRGGRDLARLSMQATWRRDWVLPAGVLLGTGVDVAVDHYRIRQDAAFGDSATRVTPQAMVELRWPLMRSGGGTGASHVLEPVAQFIWARDSGTGVPNEDSVMPEFDEGNLFSFNRFNGLDGRERGRRINLGLTWTRHDPAGWSSAVTLGRVFRERDLGQFSAQSPLAGGRPDWLASVQVQTAGGLTLSNRALIDDGLSVSRMETRVEWATDRLELASSYLNINSNPAEDRARDASELLLDASYAISDFWTGKIDWRYDVAQRRAATTTLGLEYRNECLLVDMRLSRRAAPTVNAPATTQFGLNVELLGFGGATAGPARRQCRG</sequence>
<dbReference type="GO" id="GO:0009279">
    <property type="term" value="C:cell outer membrane"/>
    <property type="evidence" value="ECO:0007669"/>
    <property type="project" value="UniProtKB-SubCell"/>
</dbReference>
<dbReference type="STRING" id="564137.SAMN04488238_104319"/>
<organism evidence="3 4">
    <name type="scientific">Roseicitreum antarcticum</name>
    <dbReference type="NCBI Taxonomy" id="564137"/>
    <lineage>
        <taxon>Bacteria</taxon>
        <taxon>Pseudomonadati</taxon>
        <taxon>Pseudomonadota</taxon>
        <taxon>Alphaproteobacteria</taxon>
        <taxon>Rhodobacterales</taxon>
        <taxon>Paracoccaceae</taxon>
        <taxon>Roseicitreum</taxon>
    </lineage>
</organism>
<dbReference type="Pfam" id="PF04453">
    <property type="entry name" value="LptD"/>
    <property type="match status" value="1"/>
</dbReference>
<feature type="domain" description="LptD C-terminal" evidence="2">
    <location>
        <begin position="314"/>
        <end position="683"/>
    </location>
</feature>
<dbReference type="GO" id="GO:1990351">
    <property type="term" value="C:transporter complex"/>
    <property type="evidence" value="ECO:0007669"/>
    <property type="project" value="TreeGrafter"/>
</dbReference>
<dbReference type="InterPro" id="IPR020889">
    <property type="entry name" value="LipoPS_assembly_LptD"/>
</dbReference>
<keyword evidence="4" id="KW-1185">Reference proteome</keyword>
<dbReference type="GO" id="GO:0043165">
    <property type="term" value="P:Gram-negative-bacterium-type cell outer membrane assembly"/>
    <property type="evidence" value="ECO:0007669"/>
    <property type="project" value="UniProtKB-UniRule"/>
</dbReference>